<keyword evidence="2" id="KW-0646">Protease inhibitor</keyword>
<evidence type="ECO:0000256" key="3">
    <source>
        <dbReference type="ARBA" id="ARBA00022704"/>
    </source>
</evidence>
<name>X8IXB6_9AGAM</name>
<dbReference type="Gene3D" id="2.80.10.50">
    <property type="match status" value="1"/>
</dbReference>
<evidence type="ECO:0000313" key="7">
    <source>
        <dbReference type="Proteomes" id="UP000030108"/>
    </source>
</evidence>
<sequence length="164" mass="18372">MGHLIPGNYTLRILRSDEPDLYPGGMYATAQAPREPVRLEREGIQGQVWHITPGYENGQEVIRLKALGVNGDGVTYLHNESIEPEAPLILWEEKFFCANHERNIGSIGVYRHNYRSIVPAGPLPIGVTWYVGQNHNQEVALQPFPLIPDGPPYPVWALIPADKN</sequence>
<comment type="function">
    <text evidence="4">Binds and inhibits cysteine proteinases. Inhibits most strongly papain and cathepsin L, more weakly bromelain and cathepsin B while it is completely ineffective against cathepsin H.</text>
</comment>
<evidence type="ECO:0000256" key="4">
    <source>
        <dbReference type="ARBA" id="ARBA00024855"/>
    </source>
</evidence>
<comment type="similarity">
    <text evidence="5">Belongs to the protease inhibitor I48 family.</text>
</comment>
<comment type="caution">
    <text evidence="6">The sequence shown here is derived from an EMBL/GenBank/DDBJ whole genome shotgun (WGS) entry which is preliminary data.</text>
</comment>
<evidence type="ECO:0000256" key="5">
    <source>
        <dbReference type="ARBA" id="ARBA00025775"/>
    </source>
</evidence>
<proteinExistence type="inferred from homology"/>
<keyword evidence="3" id="KW-0789">Thiol protease inhibitor</keyword>
<accession>X8IXB6</accession>
<dbReference type="Pfam" id="PF10467">
    <property type="entry name" value="Inhibitor_I48"/>
    <property type="match status" value="1"/>
</dbReference>
<dbReference type="Proteomes" id="UP000030108">
    <property type="component" value="Unassembled WGS sequence"/>
</dbReference>
<reference evidence="7" key="1">
    <citation type="journal article" date="2014" name="Genome Announc.">
        <title>Draft genome sequence of the plant-pathogenic soil fungus Rhizoctonia solani anastomosis group 3 strain Rhs1AP.</title>
        <authorList>
            <person name="Cubeta M.A."/>
            <person name="Thomas E."/>
            <person name="Dean R.A."/>
            <person name="Jabaji S."/>
            <person name="Neate S.M."/>
            <person name="Tavantzis S."/>
            <person name="Toda T."/>
            <person name="Vilgalys R."/>
            <person name="Bharathan N."/>
            <person name="Fedorova-Abrams N."/>
            <person name="Pakala S.B."/>
            <person name="Pakala S.M."/>
            <person name="Zafar N."/>
            <person name="Joardar V."/>
            <person name="Losada L."/>
            <person name="Nierman W.C."/>
        </authorList>
    </citation>
    <scope>NUCLEOTIDE SEQUENCE [LARGE SCALE GENOMIC DNA]</scope>
    <source>
        <strain evidence="7">AG-3</strain>
    </source>
</reference>
<dbReference type="GO" id="GO:0004869">
    <property type="term" value="F:cysteine-type endopeptidase inhibitor activity"/>
    <property type="evidence" value="ECO:0007669"/>
    <property type="project" value="UniProtKB-KW"/>
</dbReference>
<protein>
    <submittedName>
        <fullName evidence="6">Peptidase inhibitor clitocypin protein</fullName>
    </submittedName>
</protein>
<gene>
    <name evidence="6" type="ORF">RSOL_014920</name>
</gene>
<comment type="subunit">
    <text evidence="1">Homodimer.</text>
</comment>
<evidence type="ECO:0000256" key="1">
    <source>
        <dbReference type="ARBA" id="ARBA00011738"/>
    </source>
</evidence>
<dbReference type="InterPro" id="IPR019508">
    <property type="entry name" value="Prot_inh_I48_clitocypin"/>
</dbReference>
<dbReference type="AlphaFoldDB" id="X8IXB6"/>
<dbReference type="EMBL" id="JATN01000322">
    <property type="protein sequence ID" value="EUC53641.1"/>
    <property type="molecule type" value="Genomic_DNA"/>
</dbReference>
<organism evidence="6 7">
    <name type="scientific">Rhizoctonia solani AG-3 Rhs1AP</name>
    <dbReference type="NCBI Taxonomy" id="1086054"/>
    <lineage>
        <taxon>Eukaryota</taxon>
        <taxon>Fungi</taxon>
        <taxon>Dikarya</taxon>
        <taxon>Basidiomycota</taxon>
        <taxon>Agaricomycotina</taxon>
        <taxon>Agaricomycetes</taxon>
        <taxon>Cantharellales</taxon>
        <taxon>Ceratobasidiaceae</taxon>
        <taxon>Rhizoctonia</taxon>
    </lineage>
</organism>
<evidence type="ECO:0000256" key="2">
    <source>
        <dbReference type="ARBA" id="ARBA00022690"/>
    </source>
</evidence>
<evidence type="ECO:0000313" key="6">
    <source>
        <dbReference type="EMBL" id="EUC53641.1"/>
    </source>
</evidence>
<feature type="non-terminal residue" evidence="6">
    <location>
        <position position="164"/>
    </location>
</feature>